<evidence type="ECO:0000313" key="24">
    <source>
        <dbReference type="EMBL" id="APZ91297.1"/>
    </source>
</evidence>
<dbReference type="EC" id="6.3.2.12" evidence="6"/>
<dbReference type="Gene3D" id="3.40.1190.10">
    <property type="entry name" value="Mur-like, catalytic domain"/>
    <property type="match status" value="1"/>
</dbReference>
<evidence type="ECO:0000256" key="13">
    <source>
        <dbReference type="ARBA" id="ARBA00022842"/>
    </source>
</evidence>
<keyword evidence="9 24" id="KW-0436">Ligase</keyword>
<dbReference type="GO" id="GO:0005524">
    <property type="term" value="F:ATP binding"/>
    <property type="evidence" value="ECO:0007669"/>
    <property type="project" value="UniProtKB-KW"/>
</dbReference>
<comment type="cofactor">
    <cofactor evidence="1">
        <name>Mg(2+)</name>
        <dbReference type="ChEBI" id="CHEBI:18420"/>
    </cofactor>
</comment>
<proteinExistence type="inferred from homology"/>
<dbReference type="SUPFAM" id="SSF53623">
    <property type="entry name" value="MurD-like peptide ligases, catalytic domain"/>
    <property type="match status" value="1"/>
</dbReference>
<sequence>MDEALPAMRLTYESAIRWIYDRIDYERIRPRRTSPHFRLERIERLLSLIGSPQQRIPAVHIAGTKGKGSTAAILDSILRCSDIRTGLFTSPHIHQFEERMKVSGQMPSREDMTAMVSELRLKLADAPAELLDDNVTFFEVATLLAWMFFDRQQVEIAVLETGLGGRLDCTNVCNPRLTIITSIGLDHTHILGDTLPKIAFEKAGIIKPGVPVLSWVQQLEARKVVADRAAELGCRLLQGGEDISVICSEAPPAETGRGSQQITIQTPQREYSSLTLNLAGRHQARNAGLAVTAAELLSEGDSRITEATIAKGVAGVEWPLRFEIFQSEPTIVLDAAHNPDSVTALVETFRAAFGDRATRVLIFGSSQDKDAQAMLKILMPEFSHVIVTEFLTNPRAVARQQLLDWATTHRDSDCGKISSPSIAIADSPAAALQAGQATCNSLETADSIICVAGSVFLAAEVRELLVRNKEPQP</sequence>
<comment type="pathway">
    <text evidence="3">Cofactor biosynthesis; tetrahydrofolate biosynthesis; 7,8-dihydrofolate from 2-amino-4-hydroxy-6-hydroxymethyl-7,8-dihydropteridine diphosphate and 4-aminobenzoate: step 2/2.</text>
</comment>
<feature type="domain" description="Mur ligase C-terminal" evidence="22">
    <location>
        <begin position="321"/>
        <end position="454"/>
    </location>
</feature>
<dbReference type="Pfam" id="PF08245">
    <property type="entry name" value="Mur_ligase_M"/>
    <property type="match status" value="1"/>
</dbReference>
<dbReference type="SUPFAM" id="SSF53244">
    <property type="entry name" value="MurD-like peptide ligases, peptide-binding domain"/>
    <property type="match status" value="1"/>
</dbReference>
<dbReference type="STRING" id="1891926.Fuma_00885"/>
<evidence type="ECO:0000256" key="3">
    <source>
        <dbReference type="ARBA" id="ARBA00004799"/>
    </source>
</evidence>
<comment type="catalytic activity">
    <reaction evidence="19">
        <text>10-formyltetrahydrofolyl-(gamma-L-Glu)(n) + L-glutamate + ATP = 10-formyltetrahydrofolyl-(gamma-L-Glu)(n+1) + ADP + phosphate + H(+)</text>
        <dbReference type="Rhea" id="RHEA:51904"/>
        <dbReference type="Rhea" id="RHEA-COMP:13088"/>
        <dbReference type="Rhea" id="RHEA-COMP:14300"/>
        <dbReference type="ChEBI" id="CHEBI:15378"/>
        <dbReference type="ChEBI" id="CHEBI:29985"/>
        <dbReference type="ChEBI" id="CHEBI:30616"/>
        <dbReference type="ChEBI" id="CHEBI:43474"/>
        <dbReference type="ChEBI" id="CHEBI:134413"/>
        <dbReference type="ChEBI" id="CHEBI:456216"/>
        <dbReference type="EC" id="6.3.2.17"/>
    </reaction>
</comment>
<dbReference type="PIRSF" id="PIRSF001563">
    <property type="entry name" value="Folylpolyglu_synth"/>
    <property type="match status" value="1"/>
</dbReference>
<dbReference type="FunFam" id="3.40.1190.10:FF:000011">
    <property type="entry name" value="Folylpolyglutamate synthase/dihydrofolate synthase"/>
    <property type="match status" value="1"/>
</dbReference>
<comment type="pathway">
    <text evidence="4">Cofactor biosynthesis; tetrahydrofolylpolyglutamate biosynthesis.</text>
</comment>
<dbReference type="GO" id="GO:0046656">
    <property type="term" value="P:folic acid biosynthetic process"/>
    <property type="evidence" value="ECO:0007669"/>
    <property type="project" value="UniProtKB-KW"/>
</dbReference>
<dbReference type="PANTHER" id="PTHR11136">
    <property type="entry name" value="FOLYLPOLYGLUTAMATE SYNTHASE-RELATED"/>
    <property type="match status" value="1"/>
</dbReference>
<evidence type="ECO:0000256" key="12">
    <source>
        <dbReference type="ARBA" id="ARBA00022840"/>
    </source>
</evidence>
<dbReference type="InterPro" id="IPR036565">
    <property type="entry name" value="Mur-like_cat_sf"/>
</dbReference>
<evidence type="ECO:0000256" key="14">
    <source>
        <dbReference type="ARBA" id="ARBA00022909"/>
    </source>
</evidence>
<evidence type="ECO:0000256" key="18">
    <source>
        <dbReference type="ARBA" id="ARBA00047493"/>
    </source>
</evidence>
<comment type="catalytic activity">
    <reaction evidence="20">
        <text>(6R)-5,10-methylenetetrahydrofolyl-(gamma-L-Glu)(n) + L-glutamate + ATP = (6R)-5,10-methylenetetrahydrofolyl-(gamma-L-Glu)(n+1) + ADP + phosphate + H(+)</text>
        <dbReference type="Rhea" id="RHEA:51912"/>
        <dbReference type="Rhea" id="RHEA-COMP:13257"/>
        <dbReference type="Rhea" id="RHEA-COMP:13258"/>
        <dbReference type="ChEBI" id="CHEBI:15378"/>
        <dbReference type="ChEBI" id="CHEBI:29985"/>
        <dbReference type="ChEBI" id="CHEBI:30616"/>
        <dbReference type="ChEBI" id="CHEBI:43474"/>
        <dbReference type="ChEBI" id="CHEBI:136572"/>
        <dbReference type="ChEBI" id="CHEBI:456216"/>
        <dbReference type="EC" id="6.3.2.17"/>
    </reaction>
</comment>
<dbReference type="Proteomes" id="UP000187735">
    <property type="component" value="Chromosome"/>
</dbReference>
<dbReference type="GO" id="GO:0004326">
    <property type="term" value="F:tetrahydrofolylpolyglutamate synthase activity"/>
    <property type="evidence" value="ECO:0007669"/>
    <property type="project" value="UniProtKB-EC"/>
</dbReference>
<dbReference type="InterPro" id="IPR036615">
    <property type="entry name" value="Mur_ligase_C_dom_sf"/>
</dbReference>
<evidence type="ECO:0000256" key="5">
    <source>
        <dbReference type="ARBA" id="ARBA00008276"/>
    </source>
</evidence>
<evidence type="ECO:0000256" key="2">
    <source>
        <dbReference type="ARBA" id="ARBA00002714"/>
    </source>
</evidence>
<gene>
    <name evidence="24" type="primary">fgs</name>
    <name evidence="24" type="ORF">Fuma_00885</name>
</gene>
<feature type="domain" description="Mur ligase central" evidence="23">
    <location>
        <begin position="61"/>
        <end position="294"/>
    </location>
</feature>
<dbReference type="GO" id="GO:0008841">
    <property type="term" value="F:dihydrofolate synthase activity"/>
    <property type="evidence" value="ECO:0007669"/>
    <property type="project" value="UniProtKB-EC"/>
</dbReference>
<comment type="similarity">
    <text evidence="5">Belongs to the folylpolyglutamate synthase family.</text>
</comment>
<evidence type="ECO:0000256" key="16">
    <source>
        <dbReference type="ARBA" id="ARBA00030592"/>
    </source>
</evidence>
<keyword evidence="25" id="KW-1185">Reference proteome</keyword>
<evidence type="ECO:0000313" key="25">
    <source>
        <dbReference type="Proteomes" id="UP000187735"/>
    </source>
</evidence>
<evidence type="ECO:0000256" key="15">
    <source>
        <dbReference type="ARBA" id="ARBA00030048"/>
    </source>
</evidence>
<name>A0A1P8WB43_9PLAN</name>
<dbReference type="RefSeq" id="WP_083731794.1">
    <property type="nucleotide sequence ID" value="NZ_CP017641.1"/>
</dbReference>
<dbReference type="EC" id="6.3.2.17" evidence="7"/>
<dbReference type="GO" id="GO:0046872">
    <property type="term" value="F:metal ion binding"/>
    <property type="evidence" value="ECO:0007669"/>
    <property type="project" value="UniProtKB-KW"/>
</dbReference>
<keyword evidence="10" id="KW-0479">Metal-binding</keyword>
<dbReference type="GO" id="GO:0005737">
    <property type="term" value="C:cytoplasm"/>
    <property type="evidence" value="ECO:0007669"/>
    <property type="project" value="TreeGrafter"/>
</dbReference>
<comment type="catalytic activity">
    <reaction evidence="18">
        <text>(6S)-5,6,7,8-tetrahydrofolyl-(gamma-L-Glu)(n) + L-glutamate + ATP = (6S)-5,6,7,8-tetrahydrofolyl-(gamma-L-Glu)(n+1) + ADP + phosphate + H(+)</text>
        <dbReference type="Rhea" id="RHEA:10580"/>
        <dbReference type="Rhea" id="RHEA-COMP:14738"/>
        <dbReference type="Rhea" id="RHEA-COMP:14740"/>
        <dbReference type="ChEBI" id="CHEBI:15378"/>
        <dbReference type="ChEBI" id="CHEBI:29985"/>
        <dbReference type="ChEBI" id="CHEBI:30616"/>
        <dbReference type="ChEBI" id="CHEBI:43474"/>
        <dbReference type="ChEBI" id="CHEBI:141005"/>
        <dbReference type="ChEBI" id="CHEBI:456216"/>
        <dbReference type="EC" id="6.3.2.17"/>
    </reaction>
</comment>
<keyword evidence="13" id="KW-0460">Magnesium</keyword>
<evidence type="ECO:0000256" key="17">
    <source>
        <dbReference type="ARBA" id="ARBA00032510"/>
    </source>
</evidence>
<evidence type="ECO:0000256" key="1">
    <source>
        <dbReference type="ARBA" id="ARBA00001946"/>
    </source>
</evidence>
<comment type="function">
    <text evidence="2">Functions in two distinct reactions of the de novo folate biosynthetic pathway. Catalyzes the addition of a glutamate residue to dihydropteroate (7,8-dihydropteroate or H2Pte) to form dihydrofolate (7,8-dihydrofolate monoglutamate or H2Pte-Glu). Also catalyzes successive additions of L-glutamate to tetrahydrofolate or 10-formyltetrahydrofolate or 5,10-methylenetetrahydrofolate, leading to folylpolyglutamate derivatives.</text>
</comment>
<dbReference type="KEGG" id="fmr:Fuma_00885"/>
<dbReference type="InterPro" id="IPR004101">
    <property type="entry name" value="Mur_ligase_C"/>
</dbReference>
<evidence type="ECO:0000259" key="22">
    <source>
        <dbReference type="Pfam" id="PF02875"/>
    </source>
</evidence>
<evidence type="ECO:0000256" key="8">
    <source>
        <dbReference type="ARBA" id="ARBA00019357"/>
    </source>
</evidence>
<evidence type="ECO:0000256" key="4">
    <source>
        <dbReference type="ARBA" id="ARBA00005150"/>
    </source>
</evidence>
<dbReference type="PANTHER" id="PTHR11136:SF0">
    <property type="entry name" value="DIHYDROFOLATE SYNTHETASE-RELATED"/>
    <property type="match status" value="1"/>
</dbReference>
<evidence type="ECO:0000256" key="19">
    <source>
        <dbReference type="ARBA" id="ARBA00047808"/>
    </source>
</evidence>
<evidence type="ECO:0000256" key="21">
    <source>
        <dbReference type="ARBA" id="ARBA00049161"/>
    </source>
</evidence>
<dbReference type="OrthoDB" id="9809356at2"/>
<evidence type="ECO:0000259" key="23">
    <source>
        <dbReference type="Pfam" id="PF08245"/>
    </source>
</evidence>
<reference evidence="24 25" key="1">
    <citation type="journal article" date="2016" name="Front. Microbiol.">
        <title>Fuerstia marisgermanicae gen. nov., sp. nov., an Unusual Member of the Phylum Planctomycetes from the German Wadden Sea.</title>
        <authorList>
            <person name="Kohn T."/>
            <person name="Heuer A."/>
            <person name="Jogler M."/>
            <person name="Vollmers J."/>
            <person name="Boedeker C."/>
            <person name="Bunk B."/>
            <person name="Rast P."/>
            <person name="Borchert D."/>
            <person name="Glockner I."/>
            <person name="Freese H.M."/>
            <person name="Klenk H.P."/>
            <person name="Overmann J."/>
            <person name="Kaster A.K."/>
            <person name="Rohde M."/>
            <person name="Wiegand S."/>
            <person name="Jogler C."/>
        </authorList>
    </citation>
    <scope>NUCLEOTIDE SEQUENCE [LARGE SCALE GENOMIC DNA]</scope>
    <source>
        <strain evidence="24 25">NH11</strain>
    </source>
</reference>
<organism evidence="24 25">
    <name type="scientific">Fuerstiella marisgermanici</name>
    <dbReference type="NCBI Taxonomy" id="1891926"/>
    <lineage>
        <taxon>Bacteria</taxon>
        <taxon>Pseudomonadati</taxon>
        <taxon>Planctomycetota</taxon>
        <taxon>Planctomycetia</taxon>
        <taxon>Planctomycetales</taxon>
        <taxon>Planctomycetaceae</taxon>
        <taxon>Fuerstiella</taxon>
    </lineage>
</organism>
<protein>
    <recommendedName>
        <fullName evidence="8">Dihydrofolate synthase/folylpolyglutamate synthase</fullName>
        <ecNumber evidence="6">6.3.2.12</ecNumber>
        <ecNumber evidence="7">6.3.2.17</ecNumber>
    </recommendedName>
    <alternativeName>
        <fullName evidence="17">Folylpoly-gamma-glutamate synthetase-dihydrofolate synthetase</fullName>
    </alternativeName>
    <alternativeName>
        <fullName evidence="15">Folylpolyglutamate synthetase</fullName>
    </alternativeName>
    <alternativeName>
        <fullName evidence="16">Tetrahydrofolylpolyglutamate synthase</fullName>
    </alternativeName>
</protein>
<dbReference type="InterPro" id="IPR001645">
    <property type="entry name" value="Folylpolyglutamate_synth"/>
</dbReference>
<dbReference type="AlphaFoldDB" id="A0A1P8WB43"/>
<evidence type="ECO:0000256" key="20">
    <source>
        <dbReference type="ARBA" id="ARBA00049035"/>
    </source>
</evidence>
<dbReference type="NCBIfam" id="TIGR01499">
    <property type="entry name" value="folC"/>
    <property type="match status" value="1"/>
</dbReference>
<dbReference type="EMBL" id="CP017641">
    <property type="protein sequence ID" value="APZ91297.1"/>
    <property type="molecule type" value="Genomic_DNA"/>
</dbReference>
<evidence type="ECO:0000256" key="6">
    <source>
        <dbReference type="ARBA" id="ARBA00013023"/>
    </source>
</evidence>
<keyword evidence="12" id="KW-0067">ATP-binding</keyword>
<keyword evidence="11" id="KW-0547">Nucleotide-binding</keyword>
<evidence type="ECO:0000256" key="10">
    <source>
        <dbReference type="ARBA" id="ARBA00022723"/>
    </source>
</evidence>
<dbReference type="Pfam" id="PF02875">
    <property type="entry name" value="Mur_ligase_C"/>
    <property type="match status" value="1"/>
</dbReference>
<keyword evidence="14" id="KW-0289">Folate biosynthesis</keyword>
<evidence type="ECO:0000256" key="9">
    <source>
        <dbReference type="ARBA" id="ARBA00022598"/>
    </source>
</evidence>
<evidence type="ECO:0000256" key="11">
    <source>
        <dbReference type="ARBA" id="ARBA00022741"/>
    </source>
</evidence>
<evidence type="ECO:0000256" key="7">
    <source>
        <dbReference type="ARBA" id="ARBA00013025"/>
    </source>
</evidence>
<dbReference type="Gene3D" id="3.90.190.20">
    <property type="entry name" value="Mur ligase, C-terminal domain"/>
    <property type="match status" value="1"/>
</dbReference>
<comment type="catalytic activity">
    <reaction evidence="21">
        <text>7,8-dihydropteroate + L-glutamate + ATP = 7,8-dihydrofolate + ADP + phosphate + H(+)</text>
        <dbReference type="Rhea" id="RHEA:23584"/>
        <dbReference type="ChEBI" id="CHEBI:15378"/>
        <dbReference type="ChEBI" id="CHEBI:17839"/>
        <dbReference type="ChEBI" id="CHEBI:29985"/>
        <dbReference type="ChEBI" id="CHEBI:30616"/>
        <dbReference type="ChEBI" id="CHEBI:43474"/>
        <dbReference type="ChEBI" id="CHEBI:57451"/>
        <dbReference type="ChEBI" id="CHEBI:456216"/>
        <dbReference type="EC" id="6.3.2.12"/>
    </reaction>
</comment>
<dbReference type="InterPro" id="IPR013221">
    <property type="entry name" value="Mur_ligase_cen"/>
</dbReference>
<accession>A0A1P8WB43</accession>